<reference evidence="3" key="1">
    <citation type="submission" date="2023-01" db="EMBL/GenBank/DDBJ databases">
        <title>Exophiala dermititidis isolated from Cystic Fibrosis Patient.</title>
        <authorList>
            <person name="Kurbessoian T."/>
            <person name="Crocker A."/>
            <person name="Murante D."/>
            <person name="Hogan D.A."/>
            <person name="Stajich J.E."/>
        </authorList>
    </citation>
    <scope>NUCLEOTIDE SEQUENCE</scope>
    <source>
        <strain evidence="3">Ex8</strain>
    </source>
</reference>
<feature type="coiled-coil region" evidence="1">
    <location>
        <begin position="177"/>
        <end position="214"/>
    </location>
</feature>
<organism evidence="3 4">
    <name type="scientific">Exophiala dermatitidis</name>
    <name type="common">Black yeast-like fungus</name>
    <name type="synonym">Wangiella dermatitidis</name>
    <dbReference type="NCBI Taxonomy" id="5970"/>
    <lineage>
        <taxon>Eukaryota</taxon>
        <taxon>Fungi</taxon>
        <taxon>Dikarya</taxon>
        <taxon>Ascomycota</taxon>
        <taxon>Pezizomycotina</taxon>
        <taxon>Eurotiomycetes</taxon>
        <taxon>Chaetothyriomycetidae</taxon>
        <taxon>Chaetothyriales</taxon>
        <taxon>Herpotrichiellaceae</taxon>
        <taxon>Exophiala</taxon>
    </lineage>
</organism>
<dbReference type="AlphaFoldDB" id="A0AAN6EPG6"/>
<gene>
    <name evidence="3" type="ORF">HRR80_007123</name>
</gene>
<accession>A0AAN6EPG6</accession>
<feature type="region of interest" description="Disordered" evidence="2">
    <location>
        <begin position="1"/>
        <end position="23"/>
    </location>
</feature>
<dbReference type="Proteomes" id="UP001161757">
    <property type="component" value="Unassembled WGS sequence"/>
</dbReference>
<dbReference type="PANTHER" id="PTHR41390:SF1">
    <property type="entry name" value="NADH-UBIQUINONE OXIDOREDUCTASE 213 KDA SUBUNIT"/>
    <property type="match status" value="1"/>
</dbReference>
<proteinExistence type="predicted"/>
<dbReference type="PANTHER" id="PTHR41390">
    <property type="entry name" value="CHROMOSOME 7, WHOLE GENOME SHOTGUN SEQUENCE"/>
    <property type="match status" value="1"/>
</dbReference>
<dbReference type="EMBL" id="JAJGCB010000016">
    <property type="protein sequence ID" value="KAJ8988923.1"/>
    <property type="molecule type" value="Genomic_DNA"/>
</dbReference>
<name>A0AAN6EPG6_EXODE</name>
<evidence type="ECO:0000313" key="3">
    <source>
        <dbReference type="EMBL" id="KAJ8988923.1"/>
    </source>
</evidence>
<evidence type="ECO:0000256" key="2">
    <source>
        <dbReference type="SAM" id="MobiDB-lite"/>
    </source>
</evidence>
<evidence type="ECO:0000256" key="1">
    <source>
        <dbReference type="SAM" id="Coils"/>
    </source>
</evidence>
<comment type="caution">
    <text evidence="3">The sequence shown here is derived from an EMBL/GenBank/DDBJ whole genome shotgun (WGS) entry which is preliminary data.</text>
</comment>
<keyword evidence="1" id="KW-0175">Coiled coil</keyword>
<sequence length="220" mass="22652">MQSASGVPLPDVKMEDDPTSSSTLPPALVNPFWPALEVGAAAGAAGVAYGGIASVLIQSPRPTIYTTLSGLQWFCGGSTFFYCRSALLAGPLSRNGDLDRIAASGVAGSCAGVVSAAFLPRGSIIPGGITLGVLAAITQAGLNRMDGSSPASRFSSGLKQKLVGLIPMKSLSDEEYENLLQDKLLKLEAEISLLDDQIANLRAASKQANTAQEKPTDAKS</sequence>
<evidence type="ECO:0000313" key="4">
    <source>
        <dbReference type="Proteomes" id="UP001161757"/>
    </source>
</evidence>
<protein>
    <submittedName>
        <fullName evidence="3">Uncharacterized protein</fullName>
    </submittedName>
</protein>